<dbReference type="PANTHER" id="PTHR23259:SF70">
    <property type="entry name" value="ACCESSORY GLAND PROTEIN ACP62F-RELATED"/>
    <property type="match status" value="1"/>
</dbReference>
<keyword evidence="2" id="KW-1015">Disulfide bond</keyword>
<evidence type="ECO:0000313" key="5">
    <source>
        <dbReference type="EMBL" id="PCG71574.1"/>
    </source>
</evidence>
<name>A0A2A4JJ17_HELVI</name>
<proteinExistence type="predicted"/>
<dbReference type="FunFam" id="2.10.25.10:FF:000674">
    <property type="entry name" value="Mucin-2"/>
    <property type="match status" value="1"/>
</dbReference>
<organism evidence="5">
    <name type="scientific">Heliothis virescens</name>
    <name type="common">Tobacco budworm moth</name>
    <dbReference type="NCBI Taxonomy" id="7102"/>
    <lineage>
        <taxon>Eukaryota</taxon>
        <taxon>Metazoa</taxon>
        <taxon>Ecdysozoa</taxon>
        <taxon>Arthropoda</taxon>
        <taxon>Hexapoda</taxon>
        <taxon>Insecta</taxon>
        <taxon>Pterygota</taxon>
        <taxon>Neoptera</taxon>
        <taxon>Endopterygota</taxon>
        <taxon>Lepidoptera</taxon>
        <taxon>Glossata</taxon>
        <taxon>Ditrysia</taxon>
        <taxon>Noctuoidea</taxon>
        <taxon>Noctuidae</taxon>
        <taxon>Heliothinae</taxon>
        <taxon>Heliothis</taxon>
    </lineage>
</organism>
<evidence type="ECO:0000256" key="1">
    <source>
        <dbReference type="ARBA" id="ARBA00022690"/>
    </source>
</evidence>
<dbReference type="STRING" id="7102.A0A2A4JJ17"/>
<dbReference type="EMBL" id="NWSH01001352">
    <property type="protein sequence ID" value="PCG71574.1"/>
    <property type="molecule type" value="Genomic_DNA"/>
</dbReference>
<dbReference type="SUPFAM" id="SSF57567">
    <property type="entry name" value="Serine protease inhibitors"/>
    <property type="match status" value="3"/>
</dbReference>
<feature type="domain" description="TIL" evidence="4">
    <location>
        <begin position="22"/>
        <end position="80"/>
    </location>
</feature>
<evidence type="ECO:0000256" key="2">
    <source>
        <dbReference type="ARBA" id="ARBA00023157"/>
    </source>
</evidence>
<protein>
    <recommendedName>
        <fullName evidence="4">TIL domain-containing protein</fullName>
    </recommendedName>
</protein>
<comment type="caution">
    <text evidence="5">The sequence shown here is derived from an EMBL/GenBank/DDBJ whole genome shotgun (WGS) entry which is preliminary data.</text>
</comment>
<dbReference type="GO" id="GO:0030414">
    <property type="term" value="F:peptidase inhibitor activity"/>
    <property type="evidence" value="ECO:0007669"/>
    <property type="project" value="UniProtKB-KW"/>
</dbReference>
<dbReference type="Gene3D" id="2.10.25.10">
    <property type="entry name" value="Laminin"/>
    <property type="match status" value="3"/>
</dbReference>
<sequence>MYRFIFLISCCVVVCAGYNEVCGPNEEMRCVQPCPPEKTCRNRDIQYYCILSIQPCTYKCVCKVGYVRNAAGECVTVDKCERLCKKNEIFTDCKRSCPPETCLSLVAKFKCDPYERCSEGCVCRPGYLRKNPHSPCIPVIPDTLCPVINLKNIFTEPACGENEEYTECKRSCPPEVCFSISAFYDCDINETCEKGCACKPGYLRKGMDSPCVPTCQCPQRVNAPECQEKTN</sequence>
<accession>A0A2A4JJ17</accession>
<dbReference type="CDD" id="cd19941">
    <property type="entry name" value="TIL"/>
    <property type="match status" value="3"/>
</dbReference>
<dbReference type="AlphaFoldDB" id="A0A2A4JJ17"/>
<dbReference type="InterPro" id="IPR002919">
    <property type="entry name" value="TIL_dom"/>
</dbReference>
<dbReference type="InterPro" id="IPR051368">
    <property type="entry name" value="SerProtInhib-TIL_Domain"/>
</dbReference>
<gene>
    <name evidence="5" type="ORF">B5V51_1719</name>
</gene>
<feature type="domain" description="TIL" evidence="4">
    <location>
        <begin position="159"/>
        <end position="217"/>
    </location>
</feature>
<dbReference type="PANTHER" id="PTHR23259">
    <property type="entry name" value="RIDDLE"/>
    <property type="match status" value="1"/>
</dbReference>
<feature type="domain" description="TIL" evidence="4">
    <location>
        <begin position="84"/>
        <end position="139"/>
    </location>
</feature>
<evidence type="ECO:0000256" key="3">
    <source>
        <dbReference type="SAM" id="SignalP"/>
    </source>
</evidence>
<keyword evidence="1" id="KW-0646">Protease inhibitor</keyword>
<evidence type="ECO:0000259" key="4">
    <source>
        <dbReference type="Pfam" id="PF01826"/>
    </source>
</evidence>
<feature type="signal peptide" evidence="3">
    <location>
        <begin position="1"/>
        <end position="16"/>
    </location>
</feature>
<dbReference type="Pfam" id="PF01826">
    <property type="entry name" value="TIL"/>
    <property type="match status" value="3"/>
</dbReference>
<feature type="chain" id="PRO_5013128001" description="TIL domain-containing protein" evidence="3">
    <location>
        <begin position="17"/>
        <end position="231"/>
    </location>
</feature>
<keyword evidence="3" id="KW-0732">Signal</keyword>
<reference evidence="5" key="1">
    <citation type="submission" date="2017-09" db="EMBL/GenBank/DDBJ databases">
        <title>Contemporary evolution of a Lepidopteran species, Heliothis virescens, in response to modern agricultural practices.</title>
        <authorList>
            <person name="Fritz M.L."/>
            <person name="Deyonke A.M."/>
            <person name="Papanicolaou A."/>
            <person name="Micinski S."/>
            <person name="Westbrook J."/>
            <person name="Gould F."/>
        </authorList>
    </citation>
    <scope>NUCLEOTIDE SEQUENCE [LARGE SCALE GENOMIC DNA]</scope>
    <source>
        <strain evidence="5">HvINT-</strain>
        <tissue evidence="5">Whole body</tissue>
    </source>
</reference>
<dbReference type="InterPro" id="IPR036084">
    <property type="entry name" value="Ser_inhib-like_sf"/>
</dbReference>